<proteinExistence type="predicted"/>
<dbReference type="Pfam" id="PF13524">
    <property type="entry name" value="Glyco_trans_1_2"/>
    <property type="match status" value="1"/>
</dbReference>
<evidence type="ECO:0000313" key="3">
    <source>
        <dbReference type="Proteomes" id="UP001519288"/>
    </source>
</evidence>
<dbReference type="EMBL" id="JAGGLD010000005">
    <property type="protein sequence ID" value="MBP2002011.1"/>
    <property type="molecule type" value="Genomic_DNA"/>
</dbReference>
<name>A0ABS4JJX5_9BACL</name>
<evidence type="ECO:0000313" key="2">
    <source>
        <dbReference type="EMBL" id="MBP2002011.1"/>
    </source>
</evidence>
<dbReference type="InterPro" id="IPR055259">
    <property type="entry name" value="YkvP/CgeB_Glyco_trans-like"/>
</dbReference>
<evidence type="ECO:0000259" key="1">
    <source>
        <dbReference type="Pfam" id="PF13524"/>
    </source>
</evidence>
<dbReference type="Proteomes" id="UP001519288">
    <property type="component" value="Unassembled WGS sequence"/>
</dbReference>
<accession>A0ABS4JJX5</accession>
<keyword evidence="3" id="KW-1185">Reference proteome</keyword>
<comment type="caution">
    <text evidence="2">The sequence shown here is derived from an EMBL/GenBank/DDBJ whole genome shotgun (WGS) entry which is preliminary data.</text>
</comment>
<dbReference type="RefSeq" id="WP_209864317.1">
    <property type="nucleotide sequence ID" value="NZ_JAGGLD010000005.1"/>
</dbReference>
<gene>
    <name evidence="2" type="ORF">J2Z69_003067</name>
</gene>
<reference evidence="2 3" key="1">
    <citation type="submission" date="2021-03" db="EMBL/GenBank/DDBJ databases">
        <title>Genomic Encyclopedia of Type Strains, Phase IV (KMG-IV): sequencing the most valuable type-strain genomes for metagenomic binning, comparative biology and taxonomic classification.</title>
        <authorList>
            <person name="Goeker M."/>
        </authorList>
    </citation>
    <scope>NUCLEOTIDE SEQUENCE [LARGE SCALE GENOMIC DNA]</scope>
    <source>
        <strain evidence="2 3">DSM 26806</strain>
    </source>
</reference>
<protein>
    <submittedName>
        <fullName evidence="2">Spore maturation protein CgeB</fullName>
    </submittedName>
</protein>
<organism evidence="2 3">
    <name type="scientific">Paenibacillus shirakamiensis</name>
    <dbReference type="NCBI Taxonomy" id="1265935"/>
    <lineage>
        <taxon>Bacteria</taxon>
        <taxon>Bacillati</taxon>
        <taxon>Bacillota</taxon>
        <taxon>Bacilli</taxon>
        <taxon>Bacillales</taxon>
        <taxon>Paenibacillaceae</taxon>
        <taxon>Paenibacillus</taxon>
    </lineage>
</organism>
<sequence>MKKKVKTSSTRLSPPAQGKLITRQVTKVMDRKLLPVMDLLKSVQFQMEQRKLPTAEEHHPIIYKQISLLLLVPSANDFQWEEPLRHLVKEVTVNKYAHPLRASLSEHRIDLIIVIGGAEQLSPHNIEALQLTSVPKVIWLADEKGVTDTDRQLAPLFDYVFTQNENNSAVYQAMSCEQVHVMPFGARSRTYYPRVVGNENYSDILILGRAGMEANPLLEAYMLDAISKGSKVRVSEGSGFALEGAKVVDPTVPIEDYYNGANLVINSSGSMQCWLEVAACGTFQLVQYEPSHPFPKESLDSLLFFYTLEDLTEKVAYYELHVDEKRGMASRALSDQKYNHSFLQKGIQLLDIVFTKLKSRGL</sequence>
<feature type="domain" description="Spore protein YkvP/CgeB glycosyl transferase-like" evidence="1">
    <location>
        <begin position="274"/>
        <end position="342"/>
    </location>
</feature>